<proteinExistence type="predicted"/>
<evidence type="ECO:0000256" key="1">
    <source>
        <dbReference type="SAM" id="SignalP"/>
    </source>
</evidence>
<evidence type="ECO:0000313" key="2">
    <source>
        <dbReference type="EMBL" id="MCO5976562.1"/>
    </source>
</evidence>
<protein>
    <submittedName>
        <fullName evidence="2">Uncharacterized protein</fullName>
    </submittedName>
</protein>
<feature type="chain" id="PRO_5045287368" evidence="1">
    <location>
        <begin position="23"/>
        <end position="117"/>
    </location>
</feature>
<comment type="caution">
    <text evidence="2">The sequence shown here is derived from an EMBL/GenBank/DDBJ whole genome shotgun (WGS) entry which is preliminary data.</text>
</comment>
<reference evidence="2 3" key="1">
    <citation type="submission" date="2022-06" db="EMBL/GenBank/DDBJ databases">
        <title>Ideonella sp. NS12-5 Genome sequencing and assembly.</title>
        <authorList>
            <person name="Jung Y."/>
        </authorList>
    </citation>
    <scope>NUCLEOTIDE SEQUENCE [LARGE SCALE GENOMIC DNA]</scope>
    <source>
        <strain evidence="2 3">NS12-5</strain>
    </source>
</reference>
<dbReference type="RefSeq" id="WP_252769029.1">
    <property type="nucleotide sequence ID" value="NZ_JAMXMC010000004.1"/>
</dbReference>
<keyword evidence="1" id="KW-0732">Signal</keyword>
<accession>A0ABT1BK34</accession>
<name>A0ABT1BK34_9BURK</name>
<dbReference type="Proteomes" id="UP001204851">
    <property type="component" value="Unassembled WGS sequence"/>
</dbReference>
<evidence type="ECO:0000313" key="3">
    <source>
        <dbReference type="Proteomes" id="UP001204851"/>
    </source>
</evidence>
<keyword evidence="3" id="KW-1185">Reference proteome</keyword>
<gene>
    <name evidence="2" type="ORF">M0L44_07540</name>
</gene>
<dbReference type="PROSITE" id="PS51257">
    <property type="entry name" value="PROKAR_LIPOPROTEIN"/>
    <property type="match status" value="1"/>
</dbReference>
<organism evidence="2 3">
    <name type="scientific">Ideonella oryzae</name>
    <dbReference type="NCBI Taxonomy" id="2937441"/>
    <lineage>
        <taxon>Bacteria</taxon>
        <taxon>Pseudomonadati</taxon>
        <taxon>Pseudomonadota</taxon>
        <taxon>Betaproteobacteria</taxon>
        <taxon>Burkholderiales</taxon>
        <taxon>Sphaerotilaceae</taxon>
        <taxon>Ideonella</taxon>
    </lineage>
</organism>
<feature type="signal peptide" evidence="1">
    <location>
        <begin position="1"/>
        <end position="22"/>
    </location>
</feature>
<dbReference type="EMBL" id="JAMXMC010000004">
    <property type="protein sequence ID" value="MCO5976562.1"/>
    <property type="molecule type" value="Genomic_DNA"/>
</dbReference>
<sequence>MNRHRLFPLRGLLLPLTLSALSACTAPSPHVRVVFQVDDAGHCQMNGQALACDHAGTEASSHWQVAQIHAVLLPSAHAPQPAVQALDDSLRQAHVAHVQFGDPSTFKYDPNENGFHI</sequence>